<dbReference type="Proteomes" id="UP000050437">
    <property type="component" value="Unassembled WGS sequence"/>
</dbReference>
<evidence type="ECO:0000313" key="5">
    <source>
        <dbReference type="Proteomes" id="UP000050437"/>
    </source>
</evidence>
<organism evidence="3 5">
    <name type="scientific">Pseudomonas putida</name>
    <name type="common">Arthrobacter siderocapsulatus</name>
    <dbReference type="NCBI Taxonomy" id="303"/>
    <lineage>
        <taxon>Bacteria</taxon>
        <taxon>Pseudomonadati</taxon>
        <taxon>Pseudomonadota</taxon>
        <taxon>Gammaproteobacteria</taxon>
        <taxon>Pseudomonadales</taxon>
        <taxon>Pseudomonadaceae</taxon>
        <taxon>Pseudomonas</taxon>
    </lineage>
</organism>
<dbReference type="Proteomes" id="UP000237230">
    <property type="component" value="Unassembled WGS sequence"/>
</dbReference>
<evidence type="ECO:0000313" key="4">
    <source>
        <dbReference type="EMBL" id="POG11906.1"/>
    </source>
</evidence>
<evidence type="ECO:0000313" key="6">
    <source>
        <dbReference type="Proteomes" id="UP000237230"/>
    </source>
</evidence>
<reference evidence="4 6" key="3">
    <citation type="submission" date="2018-03" db="EMBL/GenBank/DDBJ databases">
        <title>Draft genome of Pseudomonas putida strain KH-21-114.</title>
        <authorList>
            <person name="Yoshizawa S."/>
            <person name="Khan N.H."/>
            <person name="Nishimura M."/>
            <person name="Chiura H.X."/>
            <person name="Ogura Y."/>
            <person name="Hayashi T."/>
            <person name="Kogure K."/>
        </authorList>
    </citation>
    <scope>NUCLEOTIDE SEQUENCE [LARGE SCALE GENOMIC DNA]</scope>
    <source>
        <strain evidence="4 6">KH-21-114</strain>
    </source>
</reference>
<keyword evidence="1" id="KW-0472">Membrane</keyword>
<reference evidence="4 6" key="2">
    <citation type="submission" date="2016-08" db="EMBL/GenBank/DDBJ databases">
        <authorList>
            <person name="Seilhamer J.J."/>
        </authorList>
    </citation>
    <scope>NUCLEOTIDE SEQUENCE [LARGE SCALE GENOMIC DNA]</scope>
    <source>
        <strain evidence="4 6">KH-21-114</strain>
    </source>
</reference>
<evidence type="ECO:0000313" key="2">
    <source>
        <dbReference type="EMBL" id="BBT41020.1"/>
    </source>
</evidence>
<reference evidence="3 5" key="1">
    <citation type="submission" date="2015-10" db="EMBL/GenBank/DDBJ databases">
        <title>Pseudomonas putida clinical strains.</title>
        <authorList>
            <person name="Molina L."/>
            <person name="Udaondo Z."/>
        </authorList>
    </citation>
    <scope>NUCLEOTIDE SEQUENCE [LARGE SCALE GENOMIC DNA]</scope>
    <source>
        <strain evidence="3 5">HB13667</strain>
    </source>
</reference>
<gene>
    <name evidence="4" type="ORF">BGP84_01100</name>
    <name evidence="3" type="ORF">HB13667_07495</name>
    <name evidence="2" type="ORF">WP8W18C01_33610</name>
</gene>
<sequence length="103" mass="10399">MAEPASTTAGVLLVKYGVIIGGFAGAILSLTFLRGLTRGQAVAAFFTGFASAVFCTPLAISYFSLGTSGETQYGVAFLIGLLAMNIIPVLKSLVGSFGAKGAT</sequence>
<dbReference type="OrthoDB" id="6893752at2"/>
<accession>A0A0P7DA85</accession>
<dbReference type="EMBL" id="AP022227">
    <property type="protein sequence ID" value="BBT41020.1"/>
    <property type="molecule type" value="Genomic_DNA"/>
</dbReference>
<keyword evidence="1" id="KW-1133">Transmembrane helix</keyword>
<dbReference type="EMBL" id="LKKS01000043">
    <property type="protein sequence ID" value="KPM67221.1"/>
    <property type="molecule type" value="Genomic_DNA"/>
</dbReference>
<evidence type="ECO:0000313" key="3">
    <source>
        <dbReference type="EMBL" id="KPM67221.1"/>
    </source>
</evidence>
<evidence type="ECO:0000256" key="1">
    <source>
        <dbReference type="SAM" id="Phobius"/>
    </source>
</evidence>
<dbReference type="Proteomes" id="UP000515680">
    <property type="component" value="Chromosome"/>
</dbReference>
<dbReference type="AlphaFoldDB" id="A0A0P7DA85"/>
<dbReference type="RefSeq" id="WP_054572369.1">
    <property type="nucleotide sequence ID" value="NZ_AP022227.1"/>
</dbReference>
<proteinExistence type="predicted"/>
<dbReference type="EMBL" id="MINH01000016">
    <property type="protein sequence ID" value="POG11906.1"/>
    <property type="molecule type" value="Genomic_DNA"/>
</dbReference>
<reference evidence="2 7" key="4">
    <citation type="submission" date="2019-12" db="EMBL/GenBank/DDBJ databases">
        <title>complete genome sequences of Pseudomonas putida str. WP8-W18-CRE-01 isolated from wastewater treatment plant effluent.</title>
        <authorList>
            <person name="Sekizuka T."/>
            <person name="Itokawa K."/>
            <person name="Yatsu K."/>
            <person name="Inamine Y."/>
            <person name="Kuroda M."/>
        </authorList>
    </citation>
    <scope>NUCLEOTIDE SEQUENCE [LARGE SCALE GENOMIC DNA]</scope>
    <source>
        <strain evidence="2 7">WP8-W18-CRE-01</strain>
    </source>
</reference>
<feature type="transmembrane region" description="Helical" evidence="1">
    <location>
        <begin position="12"/>
        <end position="33"/>
    </location>
</feature>
<name>A0A0P7DA85_PSEPU</name>
<evidence type="ECO:0000313" key="7">
    <source>
        <dbReference type="Proteomes" id="UP000515680"/>
    </source>
</evidence>
<feature type="transmembrane region" description="Helical" evidence="1">
    <location>
        <begin position="71"/>
        <end position="90"/>
    </location>
</feature>
<keyword evidence="1" id="KW-0812">Transmembrane</keyword>
<protein>
    <submittedName>
        <fullName evidence="3">Peptidase M48, Ste24p</fullName>
    </submittedName>
</protein>
<feature type="transmembrane region" description="Helical" evidence="1">
    <location>
        <begin position="45"/>
        <end position="65"/>
    </location>
</feature>